<evidence type="ECO:0000313" key="3">
    <source>
        <dbReference type="Proteomes" id="UP000283530"/>
    </source>
</evidence>
<keyword evidence="3" id="KW-1185">Reference proteome</keyword>
<dbReference type="GO" id="GO:0016740">
    <property type="term" value="F:transferase activity"/>
    <property type="evidence" value="ECO:0007669"/>
    <property type="project" value="UniProtKB-KW"/>
</dbReference>
<sequence>MVLSLSSGKPGRVAPNKIPQGAKSTTLISITQKLSTQSLRHVLKTLRLKSTHHLAALVVDLFGTAAFDVADEVGVPPYILYTGNFLALSVDLHLSTLDAESSVPVKMPGCRPIPREDPVKAGGSRQDEPGLCMASAPCRFLHKSEGHSRK</sequence>
<gene>
    <name evidence="2" type="ORF">CKAN_00696600</name>
</gene>
<accession>A0A3S3N0D0</accession>
<organism evidence="2 3">
    <name type="scientific">Cinnamomum micranthum f. kanehirae</name>
    <dbReference type="NCBI Taxonomy" id="337451"/>
    <lineage>
        <taxon>Eukaryota</taxon>
        <taxon>Viridiplantae</taxon>
        <taxon>Streptophyta</taxon>
        <taxon>Embryophyta</taxon>
        <taxon>Tracheophyta</taxon>
        <taxon>Spermatophyta</taxon>
        <taxon>Magnoliopsida</taxon>
        <taxon>Magnoliidae</taxon>
        <taxon>Laurales</taxon>
        <taxon>Lauraceae</taxon>
        <taxon>Cinnamomum</taxon>
    </lineage>
</organism>
<dbReference type="AlphaFoldDB" id="A0A3S3N0D0"/>
<dbReference type="SUPFAM" id="SSF53756">
    <property type="entry name" value="UDP-Glycosyltransferase/glycogen phosphorylase"/>
    <property type="match status" value="1"/>
</dbReference>
<evidence type="ECO:0000256" key="1">
    <source>
        <dbReference type="SAM" id="MobiDB-lite"/>
    </source>
</evidence>
<evidence type="ECO:0000313" key="2">
    <source>
        <dbReference type="EMBL" id="RWR78435.1"/>
    </source>
</evidence>
<comment type="caution">
    <text evidence="2">The sequence shown here is derived from an EMBL/GenBank/DDBJ whole genome shotgun (WGS) entry which is preliminary data.</text>
</comment>
<reference evidence="2 3" key="1">
    <citation type="journal article" date="2019" name="Nat. Plants">
        <title>Stout camphor tree genome fills gaps in understanding of flowering plant genome evolution.</title>
        <authorList>
            <person name="Chaw S.M."/>
            <person name="Liu Y.C."/>
            <person name="Wu Y.W."/>
            <person name="Wang H.Y."/>
            <person name="Lin C.I."/>
            <person name="Wu C.S."/>
            <person name="Ke H.M."/>
            <person name="Chang L.Y."/>
            <person name="Hsu C.Y."/>
            <person name="Yang H.T."/>
            <person name="Sudianto E."/>
            <person name="Hsu M.H."/>
            <person name="Wu K.P."/>
            <person name="Wang L.N."/>
            <person name="Leebens-Mack J.H."/>
            <person name="Tsai I.J."/>
        </authorList>
    </citation>
    <scope>NUCLEOTIDE SEQUENCE [LARGE SCALE GENOMIC DNA]</scope>
    <source>
        <strain evidence="3">cv. Chaw 1501</strain>
        <tissue evidence="2">Young leaves</tissue>
    </source>
</reference>
<protein>
    <submittedName>
        <fullName evidence="2">Hydroquinone glucosyltransferase</fullName>
    </submittedName>
</protein>
<dbReference type="Proteomes" id="UP000283530">
    <property type="component" value="Unassembled WGS sequence"/>
</dbReference>
<keyword evidence="2" id="KW-0808">Transferase</keyword>
<proteinExistence type="predicted"/>
<dbReference type="EMBL" id="QPKB01000003">
    <property type="protein sequence ID" value="RWR78435.1"/>
    <property type="molecule type" value="Genomic_DNA"/>
</dbReference>
<dbReference type="OrthoDB" id="5835829at2759"/>
<feature type="region of interest" description="Disordered" evidence="1">
    <location>
        <begin position="108"/>
        <end position="127"/>
    </location>
</feature>
<dbReference type="Gene3D" id="3.40.50.2000">
    <property type="entry name" value="Glycogen Phosphorylase B"/>
    <property type="match status" value="1"/>
</dbReference>
<name>A0A3S3N0D0_9MAGN</name>